<evidence type="ECO:0000259" key="10">
    <source>
        <dbReference type="PROSITE" id="PS50825"/>
    </source>
</evidence>
<feature type="domain" description="EGF-like" evidence="9">
    <location>
        <begin position="386"/>
        <end position="425"/>
    </location>
</feature>
<dbReference type="InterPro" id="IPR018097">
    <property type="entry name" value="EGF_Ca-bd_CS"/>
</dbReference>
<comment type="caution">
    <text evidence="6">Lacks conserved residue(s) required for the propagation of feature annotation.</text>
</comment>
<evidence type="ECO:0000256" key="7">
    <source>
        <dbReference type="SAM" id="MobiDB-lite"/>
    </source>
</evidence>
<feature type="domain" description="Pentraxin (PTX)" evidence="11">
    <location>
        <begin position="624"/>
        <end position="833"/>
    </location>
</feature>
<evidence type="ECO:0000256" key="6">
    <source>
        <dbReference type="PROSITE-ProRule" id="PRU00076"/>
    </source>
</evidence>
<dbReference type="PANTHER" id="PTHR24033:SF151">
    <property type="entry name" value="NOTCH 2"/>
    <property type="match status" value="1"/>
</dbReference>
<feature type="compositionally biased region" description="Basic residues" evidence="7">
    <location>
        <begin position="1419"/>
        <end position="1433"/>
    </location>
</feature>
<feature type="domain" description="EGF-like" evidence="9">
    <location>
        <begin position="545"/>
        <end position="581"/>
    </location>
</feature>
<evidence type="ECO:0000259" key="9">
    <source>
        <dbReference type="PROSITE" id="PS50026"/>
    </source>
</evidence>
<proteinExistence type="predicted"/>
<dbReference type="SUPFAM" id="SSF57196">
    <property type="entry name" value="EGF/Laminin"/>
    <property type="match status" value="8"/>
</dbReference>
<evidence type="ECO:0000256" key="4">
    <source>
        <dbReference type="ARBA" id="ARBA00023157"/>
    </source>
</evidence>
<dbReference type="InterPro" id="IPR000152">
    <property type="entry name" value="EGF-type_Asp/Asn_hydroxyl_site"/>
</dbReference>
<sequence>VCEAGYYSRDGLEPCTPCPRGFYQSGRQSTTCAECSSDFTTSSVASTSSTECVDGAPVLCDQFKCLNGGTCQVSGHDYYCVCREGYSGRNCDFYISPCASQPCYNQAICTPTGTLTYTCQCPTSQLSGDNCETNTNEICLNNPCQNFGGCKVGVANYMCLCPSYSMYSYGSSGFGSECTTLRDPCTAYPCQNGAGCEAYGNIRRRCICPVGFTGESCETDIDSCLSNPCKNGAQCIDGPAGAVTCVCPDGFQGSFCEEVINRCTINTCPAFSLCVDNYITGQLVCVCQDGFIKDAATGDCIQVDNQVCSPSPCQNGGICYSQGDSYACFCSQGYEGANCQHNVDDCDPNPCQNGGICSDLDPPPVTGYRFTCQCNSDTYGNTCLDSVDICQPGTNPCNPNHSRCIDLYRSYYCECDQGYFGVNCTERSNLLCESFPCQHGGACTETSSSSYVCDCPEGYDGPTCASVVDNCVADPCLNGGACISYNQGYKCSCPYGFRGDRCETAFDLCTITNPCQNPGSTCRDVRGIVSCSCGAGYSGPYCQTKDVECSASSCENGATCSEIGSRISCACPTGYEGSRCETNTDDCVNNDCPAGSRCVDGLNTFTCVCLDDRLGDDCSKVVSPSFDVILSGNTAYQTADYQRLVQPVNQRAFTVSTWVRFTKRDTPGTILSLYGLRSETDFSDPVEILRLDRSQVQLSFGNSRTLGYSPPVDDGFWHHIAVSWDSNQGAVNLYVDGQLANVAGSYHTLQNIRPFGWLVLGGVYDSASDSVDQSGGMTGRLSHTYISSKALSQSEVSTLANDRTAIPADPISGFTVAMATGATAATDYESELAGGVCLSSSGCKSLDAITAANPQFSSCPADQVKVSDRVSTPTWDVPTVSSGLIGTSSTELKTTSLSGQTTMGWGVQGVTYANMDADGNAGVCSFRLFNRRSNCSQPITTQGQSQNCRTVNGFLRCTVVCANNFQVSEESPRYYSCGVSGVFDGADRPLDFRYPSCSRCQTPPRDFTVSLNFTLSSSSPCGSSFQQQAQQTLMTSVRQTLVALKASWPDLCGDSACSDVSISASCSSVYGVTVTLKLPAREEFLTRFDNSATTSVADVLTSAIVDDKAFVYAGTATPVARSHVITSVFACPYGTRLIGDCCSDCGLGHYFNTATNECSACTKGTYLSTRGTTGTATNNQCQQCPTAQTTSTSGATSSSDCYQSCQLGTYYDLTSSRCTDCPRGFYANTSGSFYCSACGYLEDTPGSSTTSSLSCSVNPVTTAAPVTQTASAPNVGASTGGDDSSLLRTLLIVLAVLLFLIILIFLIIFCCFRTWAETICPCLVSKVTPEEKSQWHYVNRFGETNMKFVSYKMSEVQGRRSDKVSLVSEDNHSVHTNISLQVPIFEERLNGSVTKKSIHVAEHTPTPREGVEATPETKTKKKRSRSRRRRRREAQRDTFDTEDETVAPRSLPALQAASRPPVSTGEEVVVKRPPSAFNKPKPKLDQVPYNDFVASPRVPTPDSSGHGRINLDSDDDLR</sequence>
<feature type="disulfide bond" evidence="6">
    <location>
        <begin position="533"/>
        <end position="542"/>
    </location>
</feature>
<dbReference type="FunFam" id="2.10.25.10:FF:000255">
    <property type="entry name" value="Sushi, nidogen and EGF-like domains 1"/>
    <property type="match status" value="1"/>
</dbReference>
<evidence type="ECO:0000256" key="2">
    <source>
        <dbReference type="ARBA" id="ARBA00022729"/>
    </source>
</evidence>
<feature type="domain" description="EGF-like" evidence="9">
    <location>
        <begin position="304"/>
        <end position="340"/>
    </location>
</feature>
<feature type="domain" description="EGF-like" evidence="9">
    <location>
        <begin position="135"/>
        <end position="179"/>
    </location>
</feature>
<dbReference type="FunFam" id="2.10.25.10:FF:000012">
    <property type="entry name" value="Delta-like protein"/>
    <property type="match status" value="1"/>
</dbReference>
<feature type="domain" description="EGF-like" evidence="9">
    <location>
        <begin position="505"/>
        <end position="543"/>
    </location>
</feature>
<keyword evidence="4 6" id="KW-1015">Disulfide bond</keyword>
<keyword evidence="1 6" id="KW-0245">EGF-like domain</keyword>
<feature type="domain" description="EGF-like" evidence="9">
    <location>
        <begin position="583"/>
        <end position="619"/>
    </location>
</feature>
<evidence type="ECO:0000256" key="5">
    <source>
        <dbReference type="ARBA" id="ARBA00023180"/>
    </source>
</evidence>
<comment type="caution">
    <text evidence="12">The sequence shown here is derived from an EMBL/GenBank/DDBJ whole genome shotgun (WGS) entry which is preliminary data.</text>
</comment>
<dbReference type="Gene3D" id="2.10.50.10">
    <property type="entry name" value="Tumor Necrosis Factor Receptor, subunit A, domain 2"/>
    <property type="match status" value="1"/>
</dbReference>
<protein>
    <submittedName>
        <fullName evidence="12">Uncharacterized protein</fullName>
    </submittedName>
</protein>
<dbReference type="InterPro" id="IPR001759">
    <property type="entry name" value="PTX_dom"/>
</dbReference>
<dbReference type="PROSITE" id="PS50825">
    <property type="entry name" value="HYR"/>
    <property type="match status" value="1"/>
</dbReference>
<dbReference type="InterPro" id="IPR001881">
    <property type="entry name" value="EGF-like_Ca-bd_dom"/>
</dbReference>
<dbReference type="FunFam" id="2.10.25.10:FF:000066">
    <property type="entry name" value="FAT atypical cadherin 4"/>
    <property type="match status" value="1"/>
</dbReference>
<accession>A0AAE0YE87</accession>
<dbReference type="InterPro" id="IPR013032">
    <property type="entry name" value="EGF-like_CS"/>
</dbReference>
<dbReference type="SMART" id="SM00179">
    <property type="entry name" value="EGF_CA"/>
    <property type="match status" value="10"/>
</dbReference>
<feature type="transmembrane region" description="Helical" evidence="8">
    <location>
        <begin position="1290"/>
        <end position="1312"/>
    </location>
</feature>
<dbReference type="SUPFAM" id="SSF49899">
    <property type="entry name" value="Concanavalin A-like lectins/glucanases"/>
    <property type="match status" value="1"/>
</dbReference>
<feature type="disulfide bond" evidence="6">
    <location>
        <begin position="374"/>
        <end position="383"/>
    </location>
</feature>
<dbReference type="FunFam" id="2.10.25.10:FF:000100">
    <property type="entry name" value="neurogenic locus notch homolog protein 3"/>
    <property type="match status" value="1"/>
</dbReference>
<dbReference type="InterPro" id="IPR000742">
    <property type="entry name" value="EGF"/>
</dbReference>
<dbReference type="PROSITE" id="PS51828">
    <property type="entry name" value="PTX_2"/>
    <property type="match status" value="1"/>
</dbReference>
<dbReference type="Pfam" id="PF07699">
    <property type="entry name" value="Ephrin_rec_like"/>
    <property type="match status" value="3"/>
</dbReference>
<feature type="disulfide bond" evidence="6">
    <location>
        <begin position="493"/>
        <end position="502"/>
    </location>
</feature>
<dbReference type="PROSITE" id="PS01186">
    <property type="entry name" value="EGF_2"/>
    <property type="match status" value="9"/>
</dbReference>
<feature type="disulfide bond" evidence="6">
    <location>
        <begin position="268"/>
        <end position="285"/>
    </location>
</feature>
<feature type="domain" description="EGF-like" evidence="9">
    <location>
        <begin position="94"/>
        <end position="132"/>
    </location>
</feature>
<dbReference type="SUPFAM" id="SSF57184">
    <property type="entry name" value="Growth factor receptor domain"/>
    <property type="match status" value="2"/>
</dbReference>
<dbReference type="InterPro" id="IPR013320">
    <property type="entry name" value="ConA-like_dom_sf"/>
</dbReference>
<feature type="domain" description="EGF-like" evidence="9">
    <location>
        <begin position="428"/>
        <end position="465"/>
    </location>
</feature>
<dbReference type="SMART" id="SM00159">
    <property type="entry name" value="PTX"/>
    <property type="match status" value="1"/>
</dbReference>
<feature type="compositionally biased region" description="Basic and acidic residues" evidence="7">
    <location>
        <begin position="1399"/>
        <end position="1418"/>
    </location>
</feature>
<feature type="non-terminal residue" evidence="12">
    <location>
        <position position="1"/>
    </location>
</feature>
<feature type="domain" description="EGF-like" evidence="9">
    <location>
        <begin position="56"/>
        <end position="92"/>
    </location>
</feature>
<dbReference type="Pfam" id="PF00008">
    <property type="entry name" value="EGF"/>
    <property type="match status" value="6"/>
</dbReference>
<dbReference type="Gene3D" id="2.60.120.200">
    <property type="match status" value="1"/>
</dbReference>
<feature type="domain" description="EGF-like" evidence="9">
    <location>
        <begin position="342"/>
        <end position="384"/>
    </location>
</feature>
<dbReference type="Gene3D" id="2.10.25.10">
    <property type="entry name" value="Laminin"/>
    <property type="match status" value="11"/>
</dbReference>
<feature type="domain" description="HYR" evidence="10">
    <location>
        <begin position="849"/>
        <end position="932"/>
    </location>
</feature>
<dbReference type="PROSITE" id="PS00010">
    <property type="entry name" value="ASX_HYDROXYL"/>
    <property type="match status" value="2"/>
</dbReference>
<dbReference type="PRINTS" id="PR00010">
    <property type="entry name" value="EGFBLOOD"/>
</dbReference>
<feature type="disulfide bond" evidence="6">
    <location>
        <begin position="247"/>
        <end position="256"/>
    </location>
</feature>
<dbReference type="Proteomes" id="UP001283361">
    <property type="component" value="Unassembled WGS sequence"/>
</dbReference>
<dbReference type="InterPro" id="IPR051830">
    <property type="entry name" value="NOTCH_homolog"/>
</dbReference>
<dbReference type="CDD" id="cd00054">
    <property type="entry name" value="EGF_CA"/>
    <property type="match status" value="7"/>
</dbReference>
<dbReference type="Pfam" id="PF13385">
    <property type="entry name" value="Laminin_G_3"/>
    <property type="match status" value="1"/>
</dbReference>
<evidence type="ECO:0000256" key="1">
    <source>
        <dbReference type="ARBA" id="ARBA00022536"/>
    </source>
</evidence>
<feature type="domain" description="EGF-like" evidence="9">
    <location>
        <begin position="259"/>
        <end position="297"/>
    </location>
</feature>
<dbReference type="Pfam" id="PF12661">
    <property type="entry name" value="hEGF"/>
    <property type="match status" value="1"/>
</dbReference>
<feature type="domain" description="EGF-like" evidence="9">
    <location>
        <begin position="467"/>
        <end position="503"/>
    </location>
</feature>
<feature type="disulfide bond" evidence="6">
    <location>
        <begin position="208"/>
        <end position="217"/>
    </location>
</feature>
<feature type="disulfide bond" evidence="6">
    <location>
        <begin position="415"/>
        <end position="424"/>
    </location>
</feature>
<evidence type="ECO:0000256" key="3">
    <source>
        <dbReference type="ARBA" id="ARBA00022737"/>
    </source>
</evidence>
<feature type="disulfide bond" evidence="6">
    <location>
        <begin position="609"/>
        <end position="618"/>
    </location>
</feature>
<keyword evidence="5" id="KW-0325">Glycoprotein</keyword>
<dbReference type="SMART" id="SM00181">
    <property type="entry name" value="EGF"/>
    <property type="match status" value="16"/>
</dbReference>
<feature type="domain" description="EGF-like" evidence="9">
    <location>
        <begin position="181"/>
        <end position="218"/>
    </location>
</feature>
<gene>
    <name evidence="12" type="ORF">RRG08_066075</name>
</gene>
<name>A0AAE0YE87_9GAST</name>
<feature type="disulfide bond" evidence="6">
    <location>
        <begin position="330"/>
        <end position="339"/>
    </location>
</feature>
<keyword evidence="8" id="KW-1133">Transmembrane helix</keyword>
<dbReference type="InterPro" id="IPR011641">
    <property type="entry name" value="Tyr-kin_ephrin_A/B_rcpt-like"/>
</dbReference>
<keyword evidence="3" id="KW-0677">Repeat</keyword>
<evidence type="ECO:0000259" key="11">
    <source>
        <dbReference type="PROSITE" id="PS51828"/>
    </source>
</evidence>
<dbReference type="InterPro" id="IPR003410">
    <property type="entry name" value="HYR_dom"/>
</dbReference>
<dbReference type="PANTHER" id="PTHR24033">
    <property type="entry name" value="EGF-LIKE DOMAIN-CONTAINING PROTEIN"/>
    <property type="match status" value="1"/>
</dbReference>
<organism evidence="12 13">
    <name type="scientific">Elysia crispata</name>
    <name type="common">lettuce slug</name>
    <dbReference type="NCBI Taxonomy" id="231223"/>
    <lineage>
        <taxon>Eukaryota</taxon>
        <taxon>Metazoa</taxon>
        <taxon>Spiralia</taxon>
        <taxon>Lophotrochozoa</taxon>
        <taxon>Mollusca</taxon>
        <taxon>Gastropoda</taxon>
        <taxon>Heterobranchia</taxon>
        <taxon>Euthyneura</taxon>
        <taxon>Panpulmonata</taxon>
        <taxon>Sacoglossa</taxon>
        <taxon>Placobranchoidea</taxon>
        <taxon>Plakobranchidae</taxon>
        <taxon>Elysia</taxon>
    </lineage>
</organism>
<reference evidence="12" key="1">
    <citation type="journal article" date="2023" name="G3 (Bethesda)">
        <title>A reference genome for the long-term kleptoplast-retaining sea slug Elysia crispata morphotype clarki.</title>
        <authorList>
            <person name="Eastman K.E."/>
            <person name="Pendleton A.L."/>
            <person name="Shaikh M.A."/>
            <person name="Suttiyut T."/>
            <person name="Ogas R."/>
            <person name="Tomko P."/>
            <person name="Gavelis G."/>
            <person name="Widhalm J.R."/>
            <person name="Wisecaver J.H."/>
        </authorList>
    </citation>
    <scope>NUCLEOTIDE SEQUENCE</scope>
    <source>
        <strain evidence="12">ECLA1</strain>
    </source>
</reference>
<keyword evidence="8" id="KW-0472">Membrane</keyword>
<keyword evidence="2" id="KW-0732">Signal</keyword>
<evidence type="ECO:0000313" key="12">
    <source>
        <dbReference type="EMBL" id="KAK3742300.1"/>
    </source>
</evidence>
<dbReference type="InterPro" id="IPR009030">
    <property type="entry name" value="Growth_fac_rcpt_cys_sf"/>
</dbReference>
<feature type="disulfide bond" evidence="6">
    <location>
        <begin position="571"/>
        <end position="580"/>
    </location>
</feature>
<dbReference type="GO" id="GO:0005509">
    <property type="term" value="F:calcium ion binding"/>
    <property type="evidence" value="ECO:0007669"/>
    <property type="project" value="InterPro"/>
</dbReference>
<feature type="disulfide bond" evidence="6">
    <location>
        <begin position="82"/>
        <end position="91"/>
    </location>
</feature>
<evidence type="ECO:0000256" key="8">
    <source>
        <dbReference type="SAM" id="Phobius"/>
    </source>
</evidence>
<dbReference type="PROSITE" id="PS01187">
    <property type="entry name" value="EGF_CA"/>
    <property type="match status" value="1"/>
</dbReference>
<evidence type="ECO:0000313" key="13">
    <source>
        <dbReference type="Proteomes" id="UP001283361"/>
    </source>
</evidence>
<feature type="domain" description="EGF-like" evidence="9">
    <location>
        <begin position="220"/>
        <end position="257"/>
    </location>
</feature>
<dbReference type="PROSITE" id="PS00022">
    <property type="entry name" value="EGF_1"/>
    <property type="match status" value="11"/>
</dbReference>
<keyword evidence="8" id="KW-0812">Transmembrane</keyword>
<dbReference type="SMART" id="SM01411">
    <property type="entry name" value="Ephrin_rec_like"/>
    <property type="match status" value="3"/>
</dbReference>
<feature type="region of interest" description="Disordered" evidence="7">
    <location>
        <begin position="1397"/>
        <end position="1518"/>
    </location>
</feature>
<feature type="disulfide bond" evidence="6">
    <location>
        <begin position="455"/>
        <end position="464"/>
    </location>
</feature>
<dbReference type="EMBL" id="JAWDGP010006365">
    <property type="protein sequence ID" value="KAK3742300.1"/>
    <property type="molecule type" value="Genomic_DNA"/>
</dbReference>
<dbReference type="PROSITE" id="PS50026">
    <property type="entry name" value="EGF_3"/>
    <property type="match status" value="14"/>
</dbReference>
<keyword evidence="13" id="KW-1185">Reference proteome</keyword>